<comment type="function">
    <text evidence="7">Transcription factor acting downstream of the MPS1 MAP kinase (MAPK) cascade during conidiation and plant infection. Required for overcoming plant defense responses and the differentiation of secondary infectious hyphae in live plant cells.</text>
</comment>
<feature type="compositionally biased region" description="Acidic residues" evidence="10">
    <location>
        <begin position="89"/>
        <end position="98"/>
    </location>
</feature>
<dbReference type="OrthoDB" id="1898716at2759"/>
<dbReference type="GO" id="GO:0033554">
    <property type="term" value="P:cellular response to stress"/>
    <property type="evidence" value="ECO:0007669"/>
    <property type="project" value="UniProtKB-ARBA"/>
</dbReference>
<feature type="region of interest" description="Disordered" evidence="10">
    <location>
        <begin position="137"/>
        <end position="338"/>
    </location>
</feature>
<evidence type="ECO:0000259" key="11">
    <source>
        <dbReference type="PROSITE" id="PS50066"/>
    </source>
</evidence>
<dbReference type="GO" id="GO:0000978">
    <property type="term" value="F:RNA polymerase II cis-regulatory region sequence-specific DNA binding"/>
    <property type="evidence" value="ECO:0007669"/>
    <property type="project" value="TreeGrafter"/>
</dbReference>
<dbReference type="HOGENOM" id="CLU_024080_1_0_1"/>
<evidence type="ECO:0000256" key="4">
    <source>
        <dbReference type="ARBA" id="ARBA00023163"/>
    </source>
</evidence>
<evidence type="ECO:0000256" key="2">
    <source>
        <dbReference type="ARBA" id="ARBA00023015"/>
    </source>
</evidence>
<sequence length="619" mass="67388">MGRRKIEIKAIKDDRNRSVTFLKRKGGLFKKAHELSVLCSVDVAVFIFGNNNKKLYEYSSADMRELIPRYQYHGVPNEHKGPSDFQGGNDDDEDEDVDATPPRGHSVPVHDGMDPQMMPQHFHPGQASFHHIRHHTASASPPISNGVPFHHPAHHLQRGHTPQPVSRPSSRNDVRRMTPGPVPHPGVPQGAPHGMAYMPAPPIFNQPPSAPQAAMMSQPNGYYQQPPPPSQPQPQPYIDDRRQPPPPSYTSQPPTQNISVTSRPEPSPPQPHHQPIPHIAPHMSPPPQPHQERRSMDPQPPPRNEMSMEERPIRPPLLNTDSAIRKLPQRKGHSIFTPIEDNRSILSQHLASFEAEPLAVKAESAAATNGQNRARSVEPTPLSRNSSTVSPPKTQRPSPPSNLRKVRTASESSAAEPEFTPPSRSNSFKIGAARTRGPRLTVQIPDGGSEPESATGATGDSNSPRNHNEAVAQPAPQRPNNPLSAVVLPPPSPSASALLSAGATGPPNPFARPVPQQNVVETPASALPSRFLHSEFLHSPSNFYQDWPFRGDSNTLPSPNFATPIHGSGPSFLREEIPSYGTGSSQANGATKRKSPDYGPNGETEGSDVAEAKRPKIEV</sequence>
<keyword evidence="2" id="KW-0805">Transcription regulation</keyword>
<feature type="compositionally biased region" description="Polar residues" evidence="10">
    <location>
        <begin position="455"/>
        <end position="465"/>
    </location>
</feature>
<dbReference type="GO" id="GO:0008301">
    <property type="term" value="F:DNA binding, bending"/>
    <property type="evidence" value="ECO:0007669"/>
    <property type="project" value="UniProtKB-ARBA"/>
</dbReference>
<dbReference type="GO" id="GO:0045944">
    <property type="term" value="P:positive regulation of transcription by RNA polymerase II"/>
    <property type="evidence" value="ECO:0007669"/>
    <property type="project" value="InterPro"/>
</dbReference>
<organism evidence="12 13">
    <name type="scientific">Stachybotrys chartarum (strain CBS 109288 / IBT 7711)</name>
    <name type="common">Toxic black mold</name>
    <name type="synonym">Stilbospora chartarum</name>
    <dbReference type="NCBI Taxonomy" id="1280523"/>
    <lineage>
        <taxon>Eukaryota</taxon>
        <taxon>Fungi</taxon>
        <taxon>Dikarya</taxon>
        <taxon>Ascomycota</taxon>
        <taxon>Pezizomycotina</taxon>
        <taxon>Sordariomycetes</taxon>
        <taxon>Hypocreomycetidae</taxon>
        <taxon>Hypocreales</taxon>
        <taxon>Stachybotryaceae</taxon>
        <taxon>Stachybotrys</taxon>
    </lineage>
</organism>
<dbReference type="PRINTS" id="PR00404">
    <property type="entry name" value="MADSDOMAIN"/>
</dbReference>
<gene>
    <name evidence="12" type="ORF">S7711_02636</name>
</gene>
<accession>A0A084B918</accession>
<comment type="subcellular location">
    <subcellularLocation>
        <location evidence="1">Nucleus</location>
    </subcellularLocation>
</comment>
<dbReference type="Gene3D" id="3.40.1810.10">
    <property type="entry name" value="Transcription factor, MADS-box"/>
    <property type="match status" value="1"/>
</dbReference>
<protein>
    <recommendedName>
        <fullName evidence="9">MADS-box MEF2 type transcription factor MIG1</fullName>
    </recommendedName>
</protein>
<dbReference type="PROSITE" id="PS50066">
    <property type="entry name" value="MADS_BOX_2"/>
    <property type="match status" value="1"/>
</dbReference>
<evidence type="ECO:0000256" key="10">
    <source>
        <dbReference type="SAM" id="MobiDB-lite"/>
    </source>
</evidence>
<keyword evidence="3" id="KW-0238">DNA-binding</keyword>
<dbReference type="InterPro" id="IPR033896">
    <property type="entry name" value="MEF2-like_N"/>
</dbReference>
<keyword evidence="4" id="KW-0804">Transcription</keyword>
<dbReference type="Pfam" id="PF00319">
    <property type="entry name" value="SRF-TF"/>
    <property type="match status" value="1"/>
</dbReference>
<evidence type="ECO:0000313" key="13">
    <source>
        <dbReference type="Proteomes" id="UP000028045"/>
    </source>
</evidence>
<feature type="region of interest" description="Disordered" evidence="10">
    <location>
        <begin position="551"/>
        <end position="619"/>
    </location>
</feature>
<dbReference type="PANTHER" id="PTHR11945">
    <property type="entry name" value="MADS BOX PROTEIN"/>
    <property type="match status" value="1"/>
</dbReference>
<keyword evidence="13" id="KW-1185">Reference proteome</keyword>
<dbReference type="AlphaFoldDB" id="A0A084B918"/>
<evidence type="ECO:0000256" key="9">
    <source>
        <dbReference type="ARBA" id="ARBA00068022"/>
    </source>
</evidence>
<dbReference type="PANTHER" id="PTHR11945:SF534">
    <property type="entry name" value="MYOCYTE-SPECIFIC ENHANCER FACTOR 2"/>
    <property type="match status" value="1"/>
</dbReference>
<evidence type="ECO:0000256" key="3">
    <source>
        <dbReference type="ARBA" id="ARBA00023125"/>
    </source>
</evidence>
<proteinExistence type="inferred from homology"/>
<evidence type="ECO:0000256" key="8">
    <source>
        <dbReference type="ARBA" id="ARBA00065556"/>
    </source>
</evidence>
<feature type="compositionally biased region" description="Pro residues" evidence="10">
    <location>
        <begin position="199"/>
        <end position="210"/>
    </location>
</feature>
<evidence type="ECO:0000256" key="1">
    <source>
        <dbReference type="ARBA" id="ARBA00004123"/>
    </source>
</evidence>
<dbReference type="InterPro" id="IPR002100">
    <property type="entry name" value="TF_MADSbox"/>
</dbReference>
<evidence type="ECO:0000256" key="6">
    <source>
        <dbReference type="ARBA" id="ARBA00025805"/>
    </source>
</evidence>
<comment type="subunit">
    <text evidence="8">Interacts with MAPK MPS1.</text>
</comment>
<feature type="region of interest" description="Disordered" evidence="10">
    <location>
        <begin position="359"/>
        <end position="515"/>
    </location>
</feature>
<feature type="compositionally biased region" description="Polar residues" evidence="10">
    <location>
        <begin position="382"/>
        <end position="396"/>
    </location>
</feature>
<dbReference type="GO" id="GO:0046983">
    <property type="term" value="F:protein dimerization activity"/>
    <property type="evidence" value="ECO:0007669"/>
    <property type="project" value="InterPro"/>
</dbReference>
<name>A0A084B918_STACB</name>
<dbReference type="CDD" id="cd00265">
    <property type="entry name" value="MADS_MEF2_like"/>
    <property type="match status" value="1"/>
</dbReference>
<feature type="compositionally biased region" description="Basic and acidic residues" evidence="10">
    <location>
        <begin position="610"/>
        <end position="619"/>
    </location>
</feature>
<dbReference type="SMART" id="SM00432">
    <property type="entry name" value="MADS"/>
    <property type="match status" value="1"/>
</dbReference>
<evidence type="ECO:0000256" key="7">
    <source>
        <dbReference type="ARBA" id="ARBA00059910"/>
    </source>
</evidence>
<dbReference type="GO" id="GO:0000981">
    <property type="term" value="F:DNA-binding transcription factor activity, RNA polymerase II-specific"/>
    <property type="evidence" value="ECO:0007669"/>
    <property type="project" value="TreeGrafter"/>
</dbReference>
<comment type="similarity">
    <text evidence="6">Belongs to the MEF2 family.</text>
</comment>
<feature type="compositionally biased region" description="Pro residues" evidence="10">
    <location>
        <begin position="225"/>
        <end position="235"/>
    </location>
</feature>
<evidence type="ECO:0000256" key="5">
    <source>
        <dbReference type="ARBA" id="ARBA00023242"/>
    </source>
</evidence>
<dbReference type="EMBL" id="KL647681">
    <property type="protein sequence ID" value="KEY74047.1"/>
    <property type="molecule type" value="Genomic_DNA"/>
</dbReference>
<dbReference type="GO" id="GO:0005634">
    <property type="term" value="C:nucleus"/>
    <property type="evidence" value="ECO:0007669"/>
    <property type="project" value="UniProtKB-SubCell"/>
</dbReference>
<dbReference type="FunFam" id="3.40.1810.10:FF:000013">
    <property type="entry name" value="Transcription factor, MADS-box"/>
    <property type="match status" value="1"/>
</dbReference>
<feature type="region of interest" description="Disordered" evidence="10">
    <location>
        <begin position="73"/>
        <end position="124"/>
    </location>
</feature>
<dbReference type="SUPFAM" id="SSF55455">
    <property type="entry name" value="SRF-like"/>
    <property type="match status" value="1"/>
</dbReference>
<dbReference type="Proteomes" id="UP000028045">
    <property type="component" value="Unassembled WGS sequence"/>
</dbReference>
<reference evidence="12 13" key="1">
    <citation type="journal article" date="2014" name="BMC Genomics">
        <title>Comparative genome sequencing reveals chemotype-specific gene clusters in the toxigenic black mold Stachybotrys.</title>
        <authorList>
            <person name="Semeiks J."/>
            <person name="Borek D."/>
            <person name="Otwinowski Z."/>
            <person name="Grishin N.V."/>
        </authorList>
    </citation>
    <scope>NUCLEOTIDE SEQUENCE [LARGE SCALE GENOMIC DNA]</scope>
    <source>
        <strain evidence="13">CBS 109288 / IBT 7711</strain>
    </source>
</reference>
<feature type="compositionally biased region" description="Pro residues" evidence="10">
    <location>
        <begin position="265"/>
        <end position="274"/>
    </location>
</feature>
<feature type="compositionally biased region" description="Polar residues" evidence="10">
    <location>
        <begin position="552"/>
        <end position="561"/>
    </location>
</feature>
<feature type="domain" description="MADS-box" evidence="11">
    <location>
        <begin position="1"/>
        <end position="62"/>
    </location>
</feature>
<keyword evidence="5" id="KW-0539">Nucleus</keyword>
<evidence type="ECO:0000313" key="12">
    <source>
        <dbReference type="EMBL" id="KEY74047.1"/>
    </source>
</evidence>
<dbReference type="InterPro" id="IPR036879">
    <property type="entry name" value="TF_MADSbox_sf"/>
</dbReference>